<comment type="subunit">
    <text evidence="14">Interacts with DNAJC12.</text>
</comment>
<evidence type="ECO:0000256" key="15">
    <source>
        <dbReference type="SAM" id="MobiDB-lite"/>
    </source>
</evidence>
<feature type="region of interest" description="Disordered" evidence="15">
    <location>
        <begin position="555"/>
        <end position="588"/>
    </location>
</feature>
<organism evidence="18 19">
    <name type="scientific">Musca domestica</name>
    <name type="common">House fly</name>
    <dbReference type="NCBI Taxonomy" id="7370"/>
    <lineage>
        <taxon>Eukaryota</taxon>
        <taxon>Metazoa</taxon>
        <taxon>Ecdysozoa</taxon>
        <taxon>Arthropoda</taxon>
        <taxon>Hexapoda</taxon>
        <taxon>Insecta</taxon>
        <taxon>Pterygota</taxon>
        <taxon>Neoptera</taxon>
        <taxon>Endopterygota</taxon>
        <taxon>Diptera</taxon>
        <taxon>Brachycera</taxon>
        <taxon>Muscomorpha</taxon>
        <taxon>Muscoidea</taxon>
        <taxon>Muscidae</taxon>
        <taxon>Musca</taxon>
    </lineage>
</organism>
<dbReference type="SUPFAM" id="SSF56534">
    <property type="entry name" value="Aromatic aminoacid monoxygenases, catalytic and oligomerization domains"/>
    <property type="match status" value="1"/>
</dbReference>
<dbReference type="InterPro" id="IPR001273">
    <property type="entry name" value="ArAA_hydroxylase"/>
</dbReference>
<dbReference type="InterPro" id="IPR045865">
    <property type="entry name" value="ACT-like_dom_sf"/>
</dbReference>
<comment type="pathway">
    <text evidence="2">Aromatic compound metabolism; serotonin biosynthesis; serotonin from L-tryptophan: step 1/2.</text>
</comment>
<dbReference type="RefSeq" id="XP_058975831.1">
    <property type="nucleotide sequence ID" value="XM_059119848.1"/>
</dbReference>
<dbReference type="Gene3D" id="1.10.800.10">
    <property type="entry name" value="Aromatic amino acid hydroxylase"/>
    <property type="match status" value="1"/>
</dbReference>
<name>A0ABM3UQM0_MUSDO</name>
<dbReference type="PRINTS" id="PR00372">
    <property type="entry name" value="FYWHYDRXLASE"/>
</dbReference>
<dbReference type="InterPro" id="IPR041904">
    <property type="entry name" value="TrpOH_cat"/>
</dbReference>
<dbReference type="Proteomes" id="UP001652621">
    <property type="component" value="Unplaced"/>
</dbReference>
<keyword evidence="7" id="KW-0560">Oxidoreductase</keyword>
<keyword evidence="6" id="KW-0479">Metal-binding</keyword>
<evidence type="ECO:0000313" key="19">
    <source>
        <dbReference type="RefSeq" id="XP_058975831.1"/>
    </source>
</evidence>
<dbReference type="Pfam" id="PF01842">
    <property type="entry name" value="ACT"/>
    <property type="match status" value="1"/>
</dbReference>
<evidence type="ECO:0000256" key="4">
    <source>
        <dbReference type="ARBA" id="ARBA00012002"/>
    </source>
</evidence>
<evidence type="ECO:0000256" key="3">
    <source>
        <dbReference type="ARBA" id="ARBA00009712"/>
    </source>
</evidence>
<dbReference type="InterPro" id="IPR018301">
    <property type="entry name" value="ArAA_hydroxylase_Fe/CU_BS"/>
</dbReference>
<dbReference type="EC" id="1.14.16.4" evidence="4"/>
<comment type="cofactor">
    <cofactor evidence="1">
        <name>Fe(2+)</name>
        <dbReference type="ChEBI" id="CHEBI:29033"/>
    </cofactor>
</comment>
<dbReference type="PANTHER" id="PTHR11473:SF16">
    <property type="entry name" value="TRYPTOPHAN 5-HYDROXYLASE 2"/>
    <property type="match status" value="1"/>
</dbReference>
<evidence type="ECO:0000256" key="11">
    <source>
        <dbReference type="ARBA" id="ARBA00040889"/>
    </source>
</evidence>
<feature type="compositionally biased region" description="Polar residues" evidence="15">
    <location>
        <begin position="555"/>
        <end position="576"/>
    </location>
</feature>
<dbReference type="Pfam" id="PF00351">
    <property type="entry name" value="Biopterin_H"/>
    <property type="match status" value="1"/>
</dbReference>
<evidence type="ECO:0000256" key="12">
    <source>
        <dbReference type="ARBA" id="ARBA00042662"/>
    </source>
</evidence>
<evidence type="ECO:0000256" key="13">
    <source>
        <dbReference type="ARBA" id="ARBA00048860"/>
    </source>
</evidence>
<dbReference type="GeneID" id="101893101"/>
<feature type="compositionally biased region" description="Polar residues" evidence="15">
    <location>
        <begin position="54"/>
        <end position="65"/>
    </location>
</feature>
<comment type="similarity">
    <text evidence="3">Belongs to the biopterin-dependent aromatic amino acid hydroxylase family.</text>
</comment>
<keyword evidence="8" id="KW-0408">Iron</keyword>
<keyword evidence="9" id="KW-0503">Monooxygenase</keyword>
<reference evidence="19" key="1">
    <citation type="submission" date="2025-08" db="UniProtKB">
        <authorList>
            <consortium name="RefSeq"/>
        </authorList>
    </citation>
    <scope>IDENTIFICATION</scope>
    <source>
        <strain evidence="19">Aabys</strain>
        <tissue evidence="19">Whole body</tissue>
    </source>
</reference>
<evidence type="ECO:0000256" key="9">
    <source>
        <dbReference type="ARBA" id="ARBA00023033"/>
    </source>
</evidence>
<evidence type="ECO:0000256" key="14">
    <source>
        <dbReference type="ARBA" id="ARBA00062416"/>
    </source>
</evidence>
<dbReference type="CDD" id="cd03346">
    <property type="entry name" value="eu_TrpOH"/>
    <property type="match status" value="1"/>
</dbReference>
<dbReference type="NCBIfam" id="TIGR01270">
    <property type="entry name" value="Trp_5_monoox"/>
    <property type="match status" value="1"/>
</dbReference>
<evidence type="ECO:0000256" key="2">
    <source>
        <dbReference type="ARBA" id="ARBA00004783"/>
    </source>
</evidence>
<dbReference type="CDD" id="cd04929">
    <property type="entry name" value="ACT_TPH"/>
    <property type="match status" value="1"/>
</dbReference>
<feature type="domain" description="Biopterin-dependent aromatic amino acid hydroxylase family profile" evidence="16">
    <location>
        <begin position="186"/>
        <end position="533"/>
    </location>
</feature>
<evidence type="ECO:0000256" key="1">
    <source>
        <dbReference type="ARBA" id="ARBA00001954"/>
    </source>
</evidence>
<dbReference type="PANTHER" id="PTHR11473">
    <property type="entry name" value="AROMATIC AMINO ACID HYDROXYLASE"/>
    <property type="match status" value="1"/>
</dbReference>
<dbReference type="InterPro" id="IPR019774">
    <property type="entry name" value="Aromatic-AA_hydroxylase_C"/>
</dbReference>
<feature type="region of interest" description="Disordered" evidence="15">
    <location>
        <begin position="24"/>
        <end position="97"/>
    </location>
</feature>
<protein>
    <recommendedName>
        <fullName evidence="11">Tryptophan 5-hydroxylase 2</fullName>
        <ecNumber evidence="4">1.14.16.4</ecNumber>
    </recommendedName>
    <alternativeName>
        <fullName evidence="12">Tryptophan 5-monooxygenase 2</fullName>
    </alternativeName>
</protein>
<dbReference type="PROSITE" id="PS00367">
    <property type="entry name" value="BH4_AAA_HYDROXYL_1"/>
    <property type="match status" value="1"/>
</dbReference>
<sequence length="588" mass="66073">MSASGKSLLGLWLYRSGEQEWAVKQGSPLHGPRNKKDSIDNPVSDANKDLQPATKIQSRNGTDRSNIVVLLPPQENPGLHNNKSLMNANESAPPPPCSPGDRVSIIFTLKNQVGNLARALQVFQELGINVLHLELSPLENTTNQADVVVDVECDPKRLDQVLQMLNREVHSVNFTSVDKSALVRAPSLSACSSFDFGDMMWFPRKIADLDKAQNVLMYGSELDADHPGFKDPVYRKRREKFYSIAMNFKHGNPIPRVQYTPEEVKTWGTVFNELHRLYVKYAVPEYMENWPELVKYCGYREDNIPQLQDVSTYLKRKTGFQLRPVAGYLSPRDFLSGLAFRVFHCTQYIRHSSDPFYTPEPDCCHELLGHMPLLANPSFAQFSQEIGLASLGASDADIEKLATLYFFTVEFGLCHQADNSFKVYGAGLLSSVAELQHAITAKEKIKKFDPEVTCKEECIITSYQNAYYYTDSFEEAKEKMRAFAESIQRPFGVRYNPYTQSVEVLSNAQKITAVVSELKGDLSIVCSALRKISATDETLDVDSIAKMLQTSLNVKGDRSPQNAISPDNSDTSQHSIIMNPLEEELNEK</sequence>
<accession>A0ABM3UQM0</accession>
<evidence type="ECO:0000313" key="18">
    <source>
        <dbReference type="Proteomes" id="UP001652621"/>
    </source>
</evidence>
<feature type="compositionally biased region" description="Polar residues" evidence="15">
    <location>
        <begin position="79"/>
        <end position="90"/>
    </location>
</feature>
<gene>
    <name evidence="19" type="primary">LOC101893101</name>
</gene>
<evidence type="ECO:0000256" key="10">
    <source>
        <dbReference type="ARBA" id="ARBA00023094"/>
    </source>
</evidence>
<dbReference type="InterPro" id="IPR002912">
    <property type="entry name" value="ACT_dom"/>
</dbReference>
<evidence type="ECO:0000256" key="7">
    <source>
        <dbReference type="ARBA" id="ARBA00023002"/>
    </source>
</evidence>
<dbReference type="InterPro" id="IPR036951">
    <property type="entry name" value="ArAA_hydroxylase_sf"/>
</dbReference>
<dbReference type="PROSITE" id="PS51671">
    <property type="entry name" value="ACT"/>
    <property type="match status" value="1"/>
</dbReference>
<dbReference type="SUPFAM" id="SSF55021">
    <property type="entry name" value="ACT-like"/>
    <property type="match status" value="1"/>
</dbReference>
<evidence type="ECO:0000256" key="5">
    <source>
        <dbReference type="ARBA" id="ARBA00022553"/>
    </source>
</evidence>
<keyword evidence="10" id="KW-0724">Serotonin biosynthesis</keyword>
<feature type="domain" description="ACT" evidence="17">
    <location>
        <begin position="104"/>
        <end position="180"/>
    </location>
</feature>
<evidence type="ECO:0000259" key="17">
    <source>
        <dbReference type="PROSITE" id="PS51671"/>
    </source>
</evidence>
<evidence type="ECO:0000256" key="8">
    <source>
        <dbReference type="ARBA" id="ARBA00023004"/>
    </source>
</evidence>
<proteinExistence type="inferred from homology"/>
<keyword evidence="5" id="KW-0597">Phosphoprotein</keyword>
<dbReference type="PROSITE" id="PS51410">
    <property type="entry name" value="BH4_AAA_HYDROXYL_2"/>
    <property type="match status" value="1"/>
</dbReference>
<comment type="catalytic activity">
    <reaction evidence="13">
        <text>(6R)-L-erythro-5,6,7,8-tetrahydrobiopterin + L-tryptophan + O2 = 5-hydroxy-L-tryptophan + (4aS,6R)-4a-hydroxy-L-erythro-5,6,7,8-tetrahydrobiopterin</text>
        <dbReference type="Rhea" id="RHEA:16709"/>
        <dbReference type="ChEBI" id="CHEBI:15379"/>
        <dbReference type="ChEBI" id="CHEBI:15642"/>
        <dbReference type="ChEBI" id="CHEBI:57912"/>
        <dbReference type="ChEBI" id="CHEBI:58266"/>
        <dbReference type="ChEBI" id="CHEBI:59560"/>
        <dbReference type="EC" id="1.14.16.4"/>
    </reaction>
</comment>
<dbReference type="InterPro" id="IPR005963">
    <property type="entry name" value="Trp_5_mOase"/>
</dbReference>
<dbReference type="InterPro" id="IPR036329">
    <property type="entry name" value="Aro-AA_hydroxylase_C_sf"/>
</dbReference>
<evidence type="ECO:0000259" key="16">
    <source>
        <dbReference type="PROSITE" id="PS51410"/>
    </source>
</evidence>
<keyword evidence="18" id="KW-1185">Reference proteome</keyword>
<evidence type="ECO:0000256" key="6">
    <source>
        <dbReference type="ARBA" id="ARBA00022723"/>
    </source>
</evidence>